<sequence length="384" mass="41446">MKPVVVGIIGAGVISGAYLKGVAHSRFAKVKSIADLLPEAAQQRAAEFGCQAVTIAELLADTEIEIVVNLTIPTAHAPVDLDILAAGKHVYSEKPLSASLYESDTVLREADRRNLRVGCAPDTFFGASHQVCRQIVDEGRIGRIVGGSVVIASRGMEHWHPDPRFFYQPGGGPHADVGPYYITQLVNLLGPVATVSAITSRAFEQRTITSEKLNGVVFDVRVPTTLNGNLLFASGANVSLTMSWDIWASKRPRFEIYGTEGSLQNPDPNHFGGTPEVALRGGDWEPIPISDFAFGQPNRTTILGQEVADYRAVGLIDMAIAMRENRPHRANSALAYHVLEVLEALESSYKNRSHVDIVSRCSRPDPLGLGNSEEILATAAFAVV</sequence>
<dbReference type="EMBL" id="FCNP01000049">
    <property type="protein sequence ID" value="CVI63346.1"/>
    <property type="molecule type" value="Genomic_DNA"/>
</dbReference>
<dbReference type="InterPro" id="IPR000683">
    <property type="entry name" value="Gfo/Idh/MocA-like_OxRdtase_N"/>
</dbReference>
<dbReference type="SUPFAM" id="SSF51735">
    <property type="entry name" value="NAD(P)-binding Rossmann-fold domains"/>
    <property type="match status" value="1"/>
</dbReference>
<dbReference type="InterPro" id="IPR050463">
    <property type="entry name" value="Gfo/Idh/MocA_oxidrdct_glycsds"/>
</dbReference>
<dbReference type="Gene3D" id="3.40.50.720">
    <property type="entry name" value="NAD(P)-binding Rossmann-like Domain"/>
    <property type="match status" value="1"/>
</dbReference>
<keyword evidence="1" id="KW-0560">Oxidoreductase</keyword>
<dbReference type="GO" id="GO:0000166">
    <property type="term" value="F:nucleotide binding"/>
    <property type="evidence" value="ECO:0007669"/>
    <property type="project" value="InterPro"/>
</dbReference>
<evidence type="ECO:0000259" key="2">
    <source>
        <dbReference type="Pfam" id="PF01408"/>
    </source>
</evidence>
<organism evidence="4 5">
    <name type="scientific">Agrobacterium deltaense NCPPB 1641</name>
    <dbReference type="NCBI Taxonomy" id="1183425"/>
    <lineage>
        <taxon>Bacteria</taxon>
        <taxon>Pseudomonadati</taxon>
        <taxon>Pseudomonadota</taxon>
        <taxon>Alphaproteobacteria</taxon>
        <taxon>Hyphomicrobiales</taxon>
        <taxon>Rhizobiaceae</taxon>
        <taxon>Rhizobium/Agrobacterium group</taxon>
        <taxon>Agrobacterium</taxon>
    </lineage>
</organism>
<dbReference type="Pfam" id="PF22725">
    <property type="entry name" value="GFO_IDH_MocA_C3"/>
    <property type="match status" value="1"/>
</dbReference>
<comment type="caution">
    <text evidence="4">The sequence shown here is derived from an EMBL/GenBank/DDBJ whole genome shotgun (WGS) entry which is preliminary data.</text>
</comment>
<reference evidence="4" key="1">
    <citation type="submission" date="2016-01" db="EMBL/GenBank/DDBJ databases">
        <authorList>
            <person name="Regsiter A."/>
            <person name="william w."/>
        </authorList>
    </citation>
    <scope>NUCLEOTIDE SEQUENCE</scope>
    <source>
        <strain evidence="4">NCPPB 1641</strain>
    </source>
</reference>
<dbReference type="InterPro" id="IPR036291">
    <property type="entry name" value="NAD(P)-bd_dom_sf"/>
</dbReference>
<name>A0A1S7U8U1_9HYPH</name>
<proteinExistence type="predicted"/>
<evidence type="ECO:0000313" key="5">
    <source>
        <dbReference type="Proteomes" id="UP000192140"/>
    </source>
</evidence>
<dbReference type="InterPro" id="IPR055170">
    <property type="entry name" value="GFO_IDH_MocA-like_dom"/>
</dbReference>
<dbReference type="Pfam" id="PF01408">
    <property type="entry name" value="GFO_IDH_MocA"/>
    <property type="match status" value="1"/>
</dbReference>
<feature type="domain" description="Gfo/Idh/MocA-like oxidoreductase N-terminal" evidence="2">
    <location>
        <begin position="6"/>
        <end position="117"/>
    </location>
</feature>
<accession>A0A1S7U8U1</accession>
<protein>
    <submittedName>
        <fullName evidence="4">Oxidoreductase domain protein</fullName>
    </submittedName>
</protein>
<dbReference type="GO" id="GO:0016491">
    <property type="term" value="F:oxidoreductase activity"/>
    <property type="evidence" value="ECO:0007669"/>
    <property type="project" value="UniProtKB-KW"/>
</dbReference>
<dbReference type="PANTHER" id="PTHR43818">
    <property type="entry name" value="BCDNA.GH03377"/>
    <property type="match status" value="1"/>
</dbReference>
<evidence type="ECO:0000256" key="1">
    <source>
        <dbReference type="ARBA" id="ARBA00023002"/>
    </source>
</evidence>
<dbReference type="PANTHER" id="PTHR43818:SF11">
    <property type="entry name" value="BCDNA.GH03377"/>
    <property type="match status" value="1"/>
</dbReference>
<feature type="domain" description="GFO/IDH/MocA-like oxidoreductase" evidence="3">
    <location>
        <begin position="130"/>
        <end position="263"/>
    </location>
</feature>
<dbReference type="AlphaFoldDB" id="A0A1S7U8U1"/>
<gene>
    <name evidence="4" type="ORF">AGR7A_pAt20195</name>
</gene>
<evidence type="ECO:0000313" key="4">
    <source>
        <dbReference type="EMBL" id="CVI63346.1"/>
    </source>
</evidence>
<evidence type="ECO:0000259" key="3">
    <source>
        <dbReference type="Pfam" id="PF22725"/>
    </source>
</evidence>
<keyword evidence="5" id="KW-1185">Reference proteome</keyword>
<dbReference type="RefSeq" id="WP_080855144.1">
    <property type="nucleotide sequence ID" value="NZ_LT009777.1"/>
</dbReference>
<dbReference type="SUPFAM" id="SSF55347">
    <property type="entry name" value="Glyceraldehyde-3-phosphate dehydrogenase-like, C-terminal domain"/>
    <property type="match status" value="1"/>
</dbReference>
<dbReference type="Gene3D" id="3.30.360.10">
    <property type="entry name" value="Dihydrodipicolinate Reductase, domain 2"/>
    <property type="match status" value="1"/>
</dbReference>
<dbReference type="Proteomes" id="UP000192140">
    <property type="component" value="Unassembled WGS sequence"/>
</dbReference>